<proteinExistence type="predicted"/>
<organism evidence="2 3">
    <name type="scientific">Paraconiothyrium brasiliense</name>
    <dbReference type="NCBI Taxonomy" id="300254"/>
    <lineage>
        <taxon>Eukaryota</taxon>
        <taxon>Fungi</taxon>
        <taxon>Dikarya</taxon>
        <taxon>Ascomycota</taxon>
        <taxon>Pezizomycotina</taxon>
        <taxon>Dothideomycetes</taxon>
        <taxon>Pleosporomycetidae</taxon>
        <taxon>Pleosporales</taxon>
        <taxon>Massarineae</taxon>
        <taxon>Didymosphaeriaceae</taxon>
        <taxon>Paraconiothyrium</taxon>
    </lineage>
</organism>
<comment type="caution">
    <text evidence="2">The sequence shown here is derived from an EMBL/GenBank/DDBJ whole genome shotgun (WGS) entry which is preliminary data.</text>
</comment>
<dbReference type="InterPro" id="IPR029062">
    <property type="entry name" value="Class_I_gatase-like"/>
</dbReference>
<sequence length="230" mass="25288">MSLDLSNPNRKLHAGIILMGETEILDVAPIDFLHSLSPKFINVMPISDELKAKAVDFDFHWITEKGDPAKLTAGISLNATDSYESCPPLDIVLIGAYFPTYTPNEADLAFIRKAYNDCSAFLTICAGMLPAQMAGVLADHTCTAPRFMLPVLQQQDPRTKWVEKRAHHDGKLWTSGALLNGLDMMQLFAKAYWPELAAVAIPLGGWPERSVEYDGPEKGLEGEVKWGSVA</sequence>
<dbReference type="PANTHER" id="PTHR43130:SF7">
    <property type="entry name" value="DJ-1_PFPI DOMAIN-CONTAINING PROTEIN"/>
    <property type="match status" value="1"/>
</dbReference>
<dbReference type="InterPro" id="IPR002818">
    <property type="entry name" value="DJ-1/PfpI"/>
</dbReference>
<dbReference type="SUPFAM" id="SSF52317">
    <property type="entry name" value="Class I glutamine amidotransferase-like"/>
    <property type="match status" value="1"/>
</dbReference>
<dbReference type="InterPro" id="IPR052158">
    <property type="entry name" value="INH-QAR"/>
</dbReference>
<dbReference type="Gene3D" id="3.40.50.880">
    <property type="match status" value="1"/>
</dbReference>
<dbReference type="EMBL" id="JAKJXO020000004">
    <property type="protein sequence ID" value="KAL1606200.1"/>
    <property type="molecule type" value="Genomic_DNA"/>
</dbReference>
<reference evidence="2 3" key="1">
    <citation type="submission" date="2024-02" db="EMBL/GenBank/DDBJ databases">
        <title>De novo assembly and annotation of 12 fungi associated with fruit tree decline syndrome in Ontario, Canada.</title>
        <authorList>
            <person name="Sulman M."/>
            <person name="Ellouze W."/>
            <person name="Ilyukhin E."/>
        </authorList>
    </citation>
    <scope>NUCLEOTIDE SEQUENCE [LARGE SCALE GENOMIC DNA]</scope>
    <source>
        <strain evidence="2 3">M42-189</strain>
    </source>
</reference>
<accession>A0ABR3RP31</accession>
<protein>
    <recommendedName>
        <fullName evidence="1">DJ-1/PfpI domain-containing protein</fullName>
    </recommendedName>
</protein>
<dbReference type="Proteomes" id="UP001521785">
    <property type="component" value="Unassembled WGS sequence"/>
</dbReference>
<dbReference type="Pfam" id="PF01965">
    <property type="entry name" value="DJ-1_PfpI"/>
    <property type="match status" value="1"/>
</dbReference>
<dbReference type="PANTHER" id="PTHR43130">
    <property type="entry name" value="ARAC-FAMILY TRANSCRIPTIONAL REGULATOR"/>
    <property type="match status" value="1"/>
</dbReference>
<evidence type="ECO:0000259" key="1">
    <source>
        <dbReference type="Pfam" id="PF01965"/>
    </source>
</evidence>
<name>A0ABR3RP31_9PLEO</name>
<evidence type="ECO:0000313" key="2">
    <source>
        <dbReference type="EMBL" id="KAL1606200.1"/>
    </source>
</evidence>
<evidence type="ECO:0000313" key="3">
    <source>
        <dbReference type="Proteomes" id="UP001521785"/>
    </source>
</evidence>
<feature type="domain" description="DJ-1/PfpI" evidence="1">
    <location>
        <begin position="54"/>
        <end position="186"/>
    </location>
</feature>
<keyword evidence="3" id="KW-1185">Reference proteome</keyword>
<gene>
    <name evidence="2" type="ORF">SLS60_003601</name>
</gene>